<evidence type="ECO:0000313" key="5">
    <source>
        <dbReference type="Proteomes" id="UP001305498"/>
    </source>
</evidence>
<protein>
    <submittedName>
        <fullName evidence="4">GNAT family N-acetyltransferase</fullName>
    </submittedName>
</protein>
<dbReference type="Proteomes" id="UP001305498">
    <property type="component" value="Chromosome"/>
</dbReference>
<organism evidence="4 5">
    <name type="scientific">Microbacterium betulae</name>
    <dbReference type="NCBI Taxonomy" id="2981139"/>
    <lineage>
        <taxon>Bacteria</taxon>
        <taxon>Bacillati</taxon>
        <taxon>Actinomycetota</taxon>
        <taxon>Actinomycetes</taxon>
        <taxon>Micrococcales</taxon>
        <taxon>Microbacteriaceae</taxon>
        <taxon>Microbacterium</taxon>
    </lineage>
</organism>
<keyword evidence="1" id="KW-0808">Transferase</keyword>
<evidence type="ECO:0000256" key="1">
    <source>
        <dbReference type="ARBA" id="ARBA00022679"/>
    </source>
</evidence>
<name>A0AA97FDH2_9MICO</name>
<dbReference type="Pfam" id="PF00583">
    <property type="entry name" value="Acetyltransf_1"/>
    <property type="match status" value="1"/>
</dbReference>
<dbReference type="PROSITE" id="PS51186">
    <property type="entry name" value="GNAT"/>
    <property type="match status" value="1"/>
</dbReference>
<keyword evidence="2" id="KW-0012">Acyltransferase</keyword>
<dbReference type="PANTHER" id="PTHR43877">
    <property type="entry name" value="AMINOALKYLPHOSPHONATE N-ACETYLTRANSFERASE-RELATED-RELATED"/>
    <property type="match status" value="1"/>
</dbReference>
<dbReference type="KEGG" id="mbet:N8K70_08740"/>
<evidence type="ECO:0000259" key="3">
    <source>
        <dbReference type="PROSITE" id="PS51186"/>
    </source>
</evidence>
<gene>
    <name evidence="4" type="ORF">N8K70_08740</name>
</gene>
<feature type="domain" description="N-acetyltransferase" evidence="3">
    <location>
        <begin position="5"/>
        <end position="164"/>
    </location>
</feature>
<dbReference type="CDD" id="cd04301">
    <property type="entry name" value="NAT_SF"/>
    <property type="match status" value="1"/>
</dbReference>
<sequence length="165" mass="18245">MSDGFEVRPARAEDARAMAWVHVQGWRETYRGLLPDELLDDPGFLPRRERFWTTALTGERWTTHRFAVAESGGSVIGIAGSAPAEEEEWDVHLNMLYLLSEHHGGGAGTALLQAVVEPHESAALWVADPNPRAQAFYRKHGFVPDGVSKVEDGVRDLRMVRAAAS</sequence>
<accession>A0AA97FDH2</accession>
<dbReference type="InterPro" id="IPR000182">
    <property type="entry name" value="GNAT_dom"/>
</dbReference>
<evidence type="ECO:0000313" key="4">
    <source>
        <dbReference type="EMBL" id="WOF21486.1"/>
    </source>
</evidence>
<dbReference type="SUPFAM" id="SSF55729">
    <property type="entry name" value="Acyl-CoA N-acyltransferases (Nat)"/>
    <property type="match status" value="1"/>
</dbReference>
<proteinExistence type="predicted"/>
<keyword evidence="5" id="KW-1185">Reference proteome</keyword>
<dbReference type="GO" id="GO:0016747">
    <property type="term" value="F:acyltransferase activity, transferring groups other than amino-acyl groups"/>
    <property type="evidence" value="ECO:0007669"/>
    <property type="project" value="InterPro"/>
</dbReference>
<dbReference type="PANTHER" id="PTHR43877:SF1">
    <property type="entry name" value="ACETYLTRANSFERASE"/>
    <property type="match status" value="1"/>
</dbReference>
<reference evidence="4 5" key="1">
    <citation type="submission" date="2023-02" db="EMBL/GenBank/DDBJ databases">
        <title>Microbacterium betulae sp. nov., isolated from birch wood.</title>
        <authorList>
            <person name="Pasciak M."/>
            <person name="Pawlik K.J."/>
            <person name="Martynowski D."/>
            <person name="Laczmanski L."/>
            <person name="Ciekot J."/>
            <person name="Szponar B."/>
            <person name="Wojcik-Fatla A."/>
            <person name="Mackiewicz B."/>
            <person name="Farian E."/>
            <person name="Cholewa G."/>
            <person name="Cholewa A."/>
            <person name="Dutkiewicz J."/>
        </authorList>
    </citation>
    <scope>NUCLEOTIDE SEQUENCE [LARGE SCALE GENOMIC DNA]</scope>
    <source>
        <strain evidence="4 5">AB</strain>
    </source>
</reference>
<dbReference type="InterPro" id="IPR016181">
    <property type="entry name" value="Acyl_CoA_acyltransferase"/>
</dbReference>
<dbReference type="RefSeq" id="WP_317137962.1">
    <property type="nucleotide sequence ID" value="NZ_CP118157.1"/>
</dbReference>
<dbReference type="InterPro" id="IPR050832">
    <property type="entry name" value="Bact_Acetyltransf"/>
</dbReference>
<evidence type="ECO:0000256" key="2">
    <source>
        <dbReference type="ARBA" id="ARBA00023315"/>
    </source>
</evidence>
<dbReference type="Gene3D" id="3.40.630.30">
    <property type="match status" value="1"/>
</dbReference>
<dbReference type="EMBL" id="CP118157">
    <property type="protein sequence ID" value="WOF21486.1"/>
    <property type="molecule type" value="Genomic_DNA"/>
</dbReference>
<dbReference type="AlphaFoldDB" id="A0AA97FDH2"/>